<evidence type="ECO:0000256" key="1">
    <source>
        <dbReference type="SAM" id="MobiDB-lite"/>
    </source>
</evidence>
<comment type="caution">
    <text evidence="2">The sequence shown here is derived from an EMBL/GenBank/DDBJ whole genome shotgun (WGS) entry which is preliminary data.</text>
</comment>
<protein>
    <submittedName>
        <fullName evidence="2">Uncharacterized protein</fullName>
    </submittedName>
</protein>
<feature type="region of interest" description="Disordered" evidence="1">
    <location>
        <begin position="97"/>
        <end position="127"/>
    </location>
</feature>
<sequence length="169" mass="18959">MANSKDESGKVDPTFWEANGCASYVEQRCILRSADVQAVCDEVVKGNLGACECVATSETTRYPSGRDECTSRAAMIAIELGLPGEWGSRLGNETADARRKGQRWMKGKRDVGTGRLTRTQGESKEDEGTQVWWHDKGTWTYVLSEFNQERLVNSPKERRKKCALFVWCV</sequence>
<dbReference type="AlphaFoldDB" id="A0AAJ5C687"/>
<organism evidence="2 3">
    <name type="scientific">Melanopsichium pennsylvanicum</name>
    <dbReference type="NCBI Taxonomy" id="63383"/>
    <lineage>
        <taxon>Eukaryota</taxon>
        <taxon>Fungi</taxon>
        <taxon>Dikarya</taxon>
        <taxon>Basidiomycota</taxon>
        <taxon>Ustilaginomycotina</taxon>
        <taxon>Ustilaginomycetes</taxon>
        <taxon>Ustilaginales</taxon>
        <taxon>Ustilaginaceae</taxon>
        <taxon>Melanopsichium</taxon>
    </lineage>
</organism>
<proteinExistence type="predicted"/>
<evidence type="ECO:0000313" key="2">
    <source>
        <dbReference type="EMBL" id="SNX85546.1"/>
    </source>
</evidence>
<reference evidence="2" key="1">
    <citation type="submission" date="2023-10" db="EMBL/GenBank/DDBJ databases">
        <authorList>
            <person name="Guldener U."/>
        </authorList>
    </citation>
    <scope>NUCLEOTIDE SEQUENCE</scope>
    <source>
        <strain evidence="2">Mp4</strain>
    </source>
</reference>
<gene>
    <name evidence="2" type="ORF">MEPE_04255</name>
</gene>
<evidence type="ECO:0000313" key="3">
    <source>
        <dbReference type="Proteomes" id="UP001294444"/>
    </source>
</evidence>
<accession>A0AAJ5C687</accession>
<dbReference type="Proteomes" id="UP001294444">
    <property type="component" value="Unassembled WGS sequence"/>
</dbReference>
<name>A0AAJ5C687_9BASI</name>
<keyword evidence="3" id="KW-1185">Reference proteome</keyword>
<dbReference type="EMBL" id="OAPG01000010">
    <property type="protein sequence ID" value="SNX85546.1"/>
    <property type="molecule type" value="Genomic_DNA"/>
</dbReference>